<dbReference type="GO" id="GO:0003992">
    <property type="term" value="F:N2-acetyl-L-ornithine:2-oxoglutarate 5-aminotransferase activity"/>
    <property type="evidence" value="ECO:0007669"/>
    <property type="project" value="UniProtKB-EC"/>
</dbReference>
<dbReference type="RefSeq" id="WP_146533420.1">
    <property type="nucleotide sequence ID" value="NZ_SJPX01000002.1"/>
</dbReference>
<evidence type="ECO:0000313" key="8">
    <source>
        <dbReference type="Proteomes" id="UP000317977"/>
    </source>
</evidence>
<accession>A0A5C6F3Z2</accession>
<comment type="caution">
    <text evidence="7">The sequence shown here is derived from an EMBL/GenBank/DDBJ whole genome shotgun (WGS) entry which is preliminary data.</text>
</comment>
<keyword evidence="3 7" id="KW-0808">Transferase</keyword>
<dbReference type="PANTHER" id="PTHR11986">
    <property type="entry name" value="AMINOTRANSFERASE CLASS III"/>
    <property type="match status" value="1"/>
</dbReference>
<dbReference type="GO" id="GO:0030170">
    <property type="term" value="F:pyridoxal phosphate binding"/>
    <property type="evidence" value="ECO:0007669"/>
    <property type="project" value="InterPro"/>
</dbReference>
<evidence type="ECO:0000256" key="1">
    <source>
        <dbReference type="ARBA" id="ARBA00001933"/>
    </source>
</evidence>
<dbReference type="PANTHER" id="PTHR11986:SF79">
    <property type="entry name" value="ACETYLORNITHINE AMINOTRANSFERASE, MITOCHONDRIAL"/>
    <property type="match status" value="1"/>
</dbReference>
<dbReference type="EMBL" id="SJPX01000002">
    <property type="protein sequence ID" value="TWU55177.1"/>
    <property type="molecule type" value="Genomic_DNA"/>
</dbReference>
<dbReference type="InterPro" id="IPR015424">
    <property type="entry name" value="PyrdxlP-dep_Trfase"/>
</dbReference>
<evidence type="ECO:0000313" key="7">
    <source>
        <dbReference type="EMBL" id="TWU55177.1"/>
    </source>
</evidence>
<proteinExistence type="inferred from homology"/>
<dbReference type="GO" id="GO:0042802">
    <property type="term" value="F:identical protein binding"/>
    <property type="evidence" value="ECO:0007669"/>
    <property type="project" value="TreeGrafter"/>
</dbReference>
<dbReference type="InterPro" id="IPR015422">
    <property type="entry name" value="PyrdxlP-dep_Trfase_small"/>
</dbReference>
<evidence type="ECO:0000256" key="4">
    <source>
        <dbReference type="ARBA" id="ARBA00022898"/>
    </source>
</evidence>
<dbReference type="InterPro" id="IPR015421">
    <property type="entry name" value="PyrdxlP-dep_Trfase_major"/>
</dbReference>
<dbReference type="Gene3D" id="3.40.640.10">
    <property type="entry name" value="Type I PLP-dependent aspartate aminotransferase-like (Major domain)"/>
    <property type="match status" value="1"/>
</dbReference>
<comment type="cofactor">
    <cofactor evidence="1">
        <name>pyridoxal 5'-phosphate</name>
        <dbReference type="ChEBI" id="CHEBI:597326"/>
    </cofactor>
</comment>
<name>A0A5C6F3Z2_9BACT</name>
<evidence type="ECO:0000256" key="3">
    <source>
        <dbReference type="ARBA" id="ARBA00022679"/>
    </source>
</evidence>
<dbReference type="Proteomes" id="UP000317977">
    <property type="component" value="Unassembled WGS sequence"/>
</dbReference>
<feature type="compositionally biased region" description="Low complexity" evidence="6">
    <location>
        <begin position="48"/>
        <end position="61"/>
    </location>
</feature>
<dbReference type="Pfam" id="PF00202">
    <property type="entry name" value="Aminotran_3"/>
    <property type="match status" value="1"/>
</dbReference>
<reference evidence="7 8" key="1">
    <citation type="submission" date="2019-02" db="EMBL/GenBank/DDBJ databases">
        <title>Deep-cultivation of Planctomycetes and their phenomic and genomic characterization uncovers novel biology.</title>
        <authorList>
            <person name="Wiegand S."/>
            <person name="Jogler M."/>
            <person name="Boedeker C."/>
            <person name="Pinto D."/>
            <person name="Vollmers J."/>
            <person name="Rivas-Marin E."/>
            <person name="Kohn T."/>
            <person name="Peeters S.H."/>
            <person name="Heuer A."/>
            <person name="Rast P."/>
            <person name="Oberbeckmann S."/>
            <person name="Bunk B."/>
            <person name="Jeske O."/>
            <person name="Meyerdierks A."/>
            <person name="Storesund J.E."/>
            <person name="Kallscheuer N."/>
            <person name="Luecker S."/>
            <person name="Lage O.M."/>
            <person name="Pohl T."/>
            <person name="Merkel B.J."/>
            <person name="Hornburger P."/>
            <person name="Mueller R.-W."/>
            <person name="Bruemmer F."/>
            <person name="Labrenz M."/>
            <person name="Spormann A.M."/>
            <person name="Op Den Camp H."/>
            <person name="Overmann J."/>
            <person name="Amann R."/>
            <person name="Jetten M.S.M."/>
            <person name="Mascher T."/>
            <person name="Medema M.H."/>
            <person name="Devos D.P."/>
            <person name="Kaster A.-K."/>
            <person name="Ovreas L."/>
            <person name="Rohde M."/>
            <person name="Galperin M.Y."/>
            <person name="Jogler C."/>
        </authorList>
    </citation>
    <scope>NUCLEOTIDE SEQUENCE [LARGE SCALE GENOMIC DNA]</scope>
    <source>
        <strain evidence="7 8">Poly59</strain>
    </source>
</reference>
<evidence type="ECO:0000256" key="6">
    <source>
        <dbReference type="SAM" id="MobiDB-lite"/>
    </source>
</evidence>
<dbReference type="Gene3D" id="3.90.1150.10">
    <property type="entry name" value="Aspartate Aminotransferase, domain 1"/>
    <property type="match status" value="1"/>
</dbReference>
<feature type="region of interest" description="Disordered" evidence="6">
    <location>
        <begin position="1"/>
        <end position="81"/>
    </location>
</feature>
<dbReference type="AlphaFoldDB" id="A0A5C6F3Z2"/>
<evidence type="ECO:0000256" key="5">
    <source>
        <dbReference type="RuleBase" id="RU003560"/>
    </source>
</evidence>
<keyword evidence="2 7" id="KW-0032">Aminotransferase</keyword>
<keyword evidence="8" id="KW-1185">Reference proteome</keyword>
<dbReference type="EC" id="2.6.1.11" evidence="7"/>
<protein>
    <submittedName>
        <fullName evidence="7">Acetylornithine aminotransferase</fullName>
        <ecNumber evidence="7">2.6.1.11</ecNumber>
    </submittedName>
</protein>
<dbReference type="OrthoDB" id="9816013at2"/>
<comment type="similarity">
    <text evidence="5">Belongs to the class-III pyridoxal-phosphate-dependent aminotransferase family.</text>
</comment>
<keyword evidence="4 5" id="KW-0663">Pyridoxal phosphate</keyword>
<feature type="compositionally biased region" description="Acidic residues" evidence="6">
    <location>
        <begin position="9"/>
        <end position="33"/>
    </location>
</feature>
<gene>
    <name evidence="7" type="primary">argD</name>
    <name evidence="7" type="ORF">Poly59_14730</name>
</gene>
<organism evidence="7 8">
    <name type="scientific">Rubripirellula reticaptiva</name>
    <dbReference type="NCBI Taxonomy" id="2528013"/>
    <lineage>
        <taxon>Bacteria</taxon>
        <taxon>Pseudomonadati</taxon>
        <taxon>Planctomycetota</taxon>
        <taxon>Planctomycetia</taxon>
        <taxon>Pirellulales</taxon>
        <taxon>Pirellulaceae</taxon>
        <taxon>Rubripirellula</taxon>
    </lineage>
</organism>
<dbReference type="InterPro" id="IPR005814">
    <property type="entry name" value="Aminotrans_3"/>
</dbReference>
<sequence>MSENNDRDDPADEQEFAPELEDADWGDEQESTETDNVPETNPSPPDHTLATETLATETEITTPPPARKPFTGSPRGIRRSDNEGFEIIDALAGRSSVFGFGFAAIADAVMSASRSYLGDASRLGCDSLGGVMTSSIDLSLSDAFIEFLRGDGIRAESVTLLSSADAAVERLLLLSRSRSNGTRYRTIAMVGSDHGRSAMCRTASGRPELHDGLGPMMAGFAHAPMGDLDAVKSMIDGQTGCILICPIDFANAAMPMDSDFIDGLRQLCDQHDLLLAVDETRLMFGASGTLLTFSSISNSKADLVAVSAGLFAGMSGGLVIANSRVGDTRAAAENHPMLAAVAMQTIESMFENDWPEKSIDSAKELAMKLAETISSFEFVRDVHATGLTIGIETDIESASLVRAASKRGLRIEAAGDLGVRVQLPLKLSLDDQSIFIDRLGETMRDIETATAEMSA</sequence>
<dbReference type="InterPro" id="IPR050103">
    <property type="entry name" value="Class-III_PLP-dep_AT"/>
</dbReference>
<dbReference type="SUPFAM" id="SSF53383">
    <property type="entry name" value="PLP-dependent transferases"/>
    <property type="match status" value="1"/>
</dbReference>
<evidence type="ECO:0000256" key="2">
    <source>
        <dbReference type="ARBA" id="ARBA00022576"/>
    </source>
</evidence>